<dbReference type="EMBL" id="HBUF01396265">
    <property type="protein sequence ID" value="CAG6735594.1"/>
    <property type="molecule type" value="Transcribed_RNA"/>
</dbReference>
<name>A0A8D9EQD2_9HEMI</name>
<dbReference type="EMBL" id="HBUF01561446">
    <property type="protein sequence ID" value="CAG6762538.1"/>
    <property type="molecule type" value="Transcribed_RNA"/>
</dbReference>
<proteinExistence type="predicted"/>
<dbReference type="EMBL" id="HBUF01561444">
    <property type="protein sequence ID" value="CAG6762536.1"/>
    <property type="molecule type" value="Transcribed_RNA"/>
</dbReference>
<protein>
    <submittedName>
        <fullName evidence="2">Uncharacterized protein</fullName>
    </submittedName>
</protein>
<accession>A0A8D9EQD2</accession>
<dbReference type="EMBL" id="HBUF01396266">
    <property type="protein sequence ID" value="CAG6735595.1"/>
    <property type="molecule type" value="Transcribed_RNA"/>
</dbReference>
<dbReference type="EMBL" id="HBUF01561445">
    <property type="protein sequence ID" value="CAG6762537.1"/>
    <property type="molecule type" value="Transcribed_RNA"/>
</dbReference>
<dbReference type="EMBL" id="HBUF01022652">
    <property type="protein sequence ID" value="CAG6611745.1"/>
    <property type="molecule type" value="Transcribed_RNA"/>
</dbReference>
<evidence type="ECO:0000313" key="2">
    <source>
        <dbReference type="EMBL" id="CAG6762538.1"/>
    </source>
</evidence>
<sequence>MGAGGVHTSEPVHRVLGTSAGVDAEEENSGSHREGTVGHGSSYEVSAAVNWLPVACCCCCWKLLVLPTRLLFHPPPLVKEEALVSYPLLPLSTPVTSPV</sequence>
<reference evidence="2" key="1">
    <citation type="submission" date="2021-05" db="EMBL/GenBank/DDBJ databases">
        <authorList>
            <person name="Alioto T."/>
            <person name="Alioto T."/>
            <person name="Gomez Garrido J."/>
        </authorList>
    </citation>
    <scope>NUCLEOTIDE SEQUENCE</scope>
</reference>
<feature type="region of interest" description="Disordered" evidence="1">
    <location>
        <begin position="1"/>
        <end position="39"/>
    </location>
</feature>
<evidence type="ECO:0000256" key="1">
    <source>
        <dbReference type="SAM" id="MobiDB-lite"/>
    </source>
</evidence>
<dbReference type="EMBL" id="HBUF01022651">
    <property type="protein sequence ID" value="CAG6611744.1"/>
    <property type="molecule type" value="Transcribed_RNA"/>
</dbReference>
<organism evidence="2">
    <name type="scientific">Cacopsylla melanoneura</name>
    <dbReference type="NCBI Taxonomy" id="428564"/>
    <lineage>
        <taxon>Eukaryota</taxon>
        <taxon>Metazoa</taxon>
        <taxon>Ecdysozoa</taxon>
        <taxon>Arthropoda</taxon>
        <taxon>Hexapoda</taxon>
        <taxon>Insecta</taxon>
        <taxon>Pterygota</taxon>
        <taxon>Neoptera</taxon>
        <taxon>Paraneoptera</taxon>
        <taxon>Hemiptera</taxon>
        <taxon>Sternorrhyncha</taxon>
        <taxon>Psylloidea</taxon>
        <taxon>Psyllidae</taxon>
        <taxon>Psyllinae</taxon>
        <taxon>Cacopsylla</taxon>
    </lineage>
</organism>
<dbReference type="AlphaFoldDB" id="A0A8D9EQD2"/>